<keyword evidence="3" id="KW-0675">Receptor</keyword>
<accession>A0A2P5AVU8</accession>
<keyword evidence="2" id="KW-0812">Transmembrane</keyword>
<dbReference type="PANTHER" id="PTHR35110">
    <property type="entry name" value="EXPRESSED PROTEIN"/>
    <property type="match status" value="1"/>
</dbReference>
<organism evidence="3 4">
    <name type="scientific">Parasponia andersonii</name>
    <name type="common">Sponia andersonii</name>
    <dbReference type="NCBI Taxonomy" id="3476"/>
    <lineage>
        <taxon>Eukaryota</taxon>
        <taxon>Viridiplantae</taxon>
        <taxon>Streptophyta</taxon>
        <taxon>Embryophyta</taxon>
        <taxon>Tracheophyta</taxon>
        <taxon>Spermatophyta</taxon>
        <taxon>Magnoliopsida</taxon>
        <taxon>eudicotyledons</taxon>
        <taxon>Gunneridae</taxon>
        <taxon>Pentapetalae</taxon>
        <taxon>rosids</taxon>
        <taxon>fabids</taxon>
        <taxon>Rosales</taxon>
        <taxon>Cannabaceae</taxon>
        <taxon>Parasponia</taxon>
    </lineage>
</organism>
<gene>
    <name evidence="3" type="ORF">PanWU01x14_295740</name>
</gene>
<keyword evidence="4" id="KW-1185">Reference proteome</keyword>
<keyword evidence="2" id="KW-0472">Membrane</keyword>
<comment type="caution">
    <text evidence="3">The sequence shown here is derived from an EMBL/GenBank/DDBJ whole genome shotgun (WGS) entry which is preliminary data.</text>
</comment>
<evidence type="ECO:0000313" key="3">
    <source>
        <dbReference type="EMBL" id="PON40669.1"/>
    </source>
</evidence>
<evidence type="ECO:0000313" key="4">
    <source>
        <dbReference type="Proteomes" id="UP000237105"/>
    </source>
</evidence>
<dbReference type="AlphaFoldDB" id="A0A2P5AVU8"/>
<proteinExistence type="predicted"/>
<feature type="region of interest" description="Disordered" evidence="1">
    <location>
        <begin position="136"/>
        <end position="156"/>
    </location>
</feature>
<dbReference type="EMBL" id="JXTB01000434">
    <property type="protein sequence ID" value="PON40669.1"/>
    <property type="molecule type" value="Genomic_DNA"/>
</dbReference>
<dbReference type="STRING" id="3476.A0A2P5AVU8"/>
<dbReference type="OrthoDB" id="761792at2759"/>
<dbReference type="Proteomes" id="UP000237105">
    <property type="component" value="Unassembled WGS sequence"/>
</dbReference>
<evidence type="ECO:0000256" key="2">
    <source>
        <dbReference type="SAM" id="Phobius"/>
    </source>
</evidence>
<name>A0A2P5AVU8_PARAD</name>
<evidence type="ECO:0000256" key="1">
    <source>
        <dbReference type="SAM" id="MobiDB-lite"/>
    </source>
</evidence>
<protein>
    <submittedName>
        <fullName evidence="3">Tumor necrosis factor receptor family protein</fullName>
    </submittedName>
</protein>
<keyword evidence="2" id="KW-1133">Transmembrane helix</keyword>
<dbReference type="PANTHER" id="PTHR35110:SF1">
    <property type="entry name" value="EXPRESSED PROTEIN"/>
    <property type="match status" value="1"/>
</dbReference>
<sequence>MLWLGRRIGAGAGAGAGAGGANGGGAIALVRYFSRKRAENLRKINPRVSPQEASSIARNLYDVLKQHGPLTVSNAWLHAKDSGVSGLNSKTHMKLLLKWMRGRKMLKLWCNQVGSSKKFLLSTLPEDPKVEQLRREAEVKLQTKKPSSIKGRKQTR</sequence>
<feature type="transmembrane region" description="Helical" evidence="2">
    <location>
        <begin position="12"/>
        <end position="33"/>
    </location>
</feature>
<reference evidence="4" key="1">
    <citation type="submission" date="2016-06" db="EMBL/GenBank/DDBJ databases">
        <title>Parallel loss of symbiosis genes in relatives of nitrogen-fixing non-legume Parasponia.</title>
        <authorList>
            <person name="Van Velzen R."/>
            <person name="Holmer R."/>
            <person name="Bu F."/>
            <person name="Rutten L."/>
            <person name="Van Zeijl A."/>
            <person name="Liu W."/>
            <person name="Santuari L."/>
            <person name="Cao Q."/>
            <person name="Sharma T."/>
            <person name="Shen D."/>
            <person name="Roswanjaya Y."/>
            <person name="Wardhani T."/>
            <person name="Kalhor M.S."/>
            <person name="Jansen J."/>
            <person name="Van den Hoogen J."/>
            <person name="Gungor B."/>
            <person name="Hartog M."/>
            <person name="Hontelez J."/>
            <person name="Verver J."/>
            <person name="Yang W.-C."/>
            <person name="Schijlen E."/>
            <person name="Repin R."/>
            <person name="Schilthuizen M."/>
            <person name="Schranz E."/>
            <person name="Heidstra R."/>
            <person name="Miyata K."/>
            <person name="Fedorova E."/>
            <person name="Kohlen W."/>
            <person name="Bisseling T."/>
            <person name="Smit S."/>
            <person name="Geurts R."/>
        </authorList>
    </citation>
    <scope>NUCLEOTIDE SEQUENCE [LARGE SCALE GENOMIC DNA]</scope>
    <source>
        <strain evidence="4">cv. WU1-14</strain>
    </source>
</reference>